<dbReference type="PANTHER" id="PTHR45663:SF40">
    <property type="entry name" value="THIOREDOXIN 2"/>
    <property type="match status" value="1"/>
</dbReference>
<protein>
    <submittedName>
        <fullName evidence="3">Thioredoxin family protein</fullName>
    </submittedName>
</protein>
<keyword evidence="4" id="KW-1185">Reference proteome</keyword>
<reference evidence="3" key="1">
    <citation type="submission" date="2021-03" db="EMBL/GenBank/DDBJ databases">
        <title>Microbacterium sp. nov., a novel actinobacterium isolated from cow dung.</title>
        <authorList>
            <person name="Zhang L."/>
        </authorList>
    </citation>
    <scope>NUCLEOTIDE SEQUENCE</scope>
    <source>
        <strain evidence="3">NEAU-LLB</strain>
    </source>
</reference>
<dbReference type="Gene3D" id="3.40.30.10">
    <property type="entry name" value="Glutaredoxin"/>
    <property type="match status" value="1"/>
</dbReference>
<dbReference type="EMBL" id="JAGFOA010000004">
    <property type="protein sequence ID" value="MBO3664212.1"/>
    <property type="molecule type" value="Genomic_DNA"/>
</dbReference>
<dbReference type="InterPro" id="IPR017937">
    <property type="entry name" value="Thioredoxin_CS"/>
</dbReference>
<dbReference type="PRINTS" id="PR00421">
    <property type="entry name" value="THIOREDOXIN"/>
</dbReference>
<dbReference type="AlphaFoldDB" id="A0A939QM31"/>
<dbReference type="SUPFAM" id="SSF52833">
    <property type="entry name" value="Thioredoxin-like"/>
    <property type="match status" value="1"/>
</dbReference>
<dbReference type="PROSITE" id="PS00194">
    <property type="entry name" value="THIOREDOXIN_1"/>
    <property type="match status" value="1"/>
</dbReference>
<accession>A0A939QM31</accession>
<feature type="domain" description="Thioredoxin" evidence="2">
    <location>
        <begin position="1"/>
        <end position="105"/>
    </location>
</feature>
<organism evidence="3 4">
    <name type="scientific">Microbacterium stercoris</name>
    <dbReference type="NCBI Taxonomy" id="2820289"/>
    <lineage>
        <taxon>Bacteria</taxon>
        <taxon>Bacillati</taxon>
        <taxon>Actinomycetota</taxon>
        <taxon>Actinomycetes</taxon>
        <taxon>Micrococcales</taxon>
        <taxon>Microbacteriaceae</taxon>
        <taxon>Microbacterium</taxon>
    </lineage>
</organism>
<dbReference type="InterPro" id="IPR036249">
    <property type="entry name" value="Thioredoxin-like_sf"/>
</dbReference>
<name>A0A939QM31_9MICO</name>
<comment type="caution">
    <text evidence="3">The sequence shown here is derived from an EMBL/GenBank/DDBJ whole genome shotgun (WGS) entry which is preliminary data.</text>
</comment>
<dbReference type="GO" id="GO:0015035">
    <property type="term" value="F:protein-disulfide reductase activity"/>
    <property type="evidence" value="ECO:0007669"/>
    <property type="project" value="TreeGrafter"/>
</dbReference>
<dbReference type="Proteomes" id="UP000680132">
    <property type="component" value="Unassembled WGS sequence"/>
</dbReference>
<dbReference type="InterPro" id="IPR013766">
    <property type="entry name" value="Thioredoxin_domain"/>
</dbReference>
<evidence type="ECO:0000313" key="3">
    <source>
        <dbReference type="EMBL" id="MBO3664212.1"/>
    </source>
</evidence>
<dbReference type="PANTHER" id="PTHR45663">
    <property type="entry name" value="GEO12009P1"/>
    <property type="match status" value="1"/>
</dbReference>
<sequence>MSTVELTAETFEPTVTGDGIVLVDIWAEWCGPCKQFAPIYDAAATENPDIVFGKVDSEANPELSAALGVQAIPTLMVFRDGIGLFQQAGALPKPALDSLIAQARALDMDQVRAAVAEQQQAQPGDA</sequence>
<evidence type="ECO:0000256" key="1">
    <source>
        <dbReference type="ARBA" id="ARBA00023157"/>
    </source>
</evidence>
<proteinExistence type="predicted"/>
<dbReference type="FunFam" id="3.40.30.10:FF:000155">
    <property type="entry name" value="Thioredoxin"/>
    <property type="match status" value="1"/>
</dbReference>
<dbReference type="RefSeq" id="WP_208504037.1">
    <property type="nucleotide sequence ID" value="NZ_JAGFOA010000004.1"/>
</dbReference>
<dbReference type="PROSITE" id="PS51352">
    <property type="entry name" value="THIOREDOXIN_2"/>
    <property type="match status" value="1"/>
</dbReference>
<dbReference type="GO" id="GO:0005829">
    <property type="term" value="C:cytosol"/>
    <property type="evidence" value="ECO:0007669"/>
    <property type="project" value="TreeGrafter"/>
</dbReference>
<dbReference type="Pfam" id="PF00085">
    <property type="entry name" value="Thioredoxin"/>
    <property type="match status" value="1"/>
</dbReference>
<dbReference type="CDD" id="cd02947">
    <property type="entry name" value="TRX_family"/>
    <property type="match status" value="1"/>
</dbReference>
<keyword evidence="1" id="KW-1015">Disulfide bond</keyword>
<evidence type="ECO:0000313" key="4">
    <source>
        <dbReference type="Proteomes" id="UP000680132"/>
    </source>
</evidence>
<evidence type="ECO:0000259" key="2">
    <source>
        <dbReference type="PROSITE" id="PS51352"/>
    </source>
</evidence>
<gene>
    <name evidence="3" type="ORF">J5V96_11915</name>
</gene>